<dbReference type="Gene3D" id="3.30.200.20">
    <property type="entry name" value="Phosphorylase Kinase, domain 1"/>
    <property type="match status" value="1"/>
</dbReference>
<evidence type="ECO:0000259" key="11">
    <source>
        <dbReference type="PROSITE" id="PS50011"/>
    </source>
</evidence>
<dbReference type="PROSITE" id="PS50011">
    <property type="entry name" value="PROTEIN_KINASE_DOM"/>
    <property type="match status" value="1"/>
</dbReference>
<keyword evidence="6 12" id="KW-0418">Kinase</keyword>
<evidence type="ECO:0000256" key="1">
    <source>
        <dbReference type="ARBA" id="ARBA00004236"/>
    </source>
</evidence>
<dbReference type="InterPro" id="IPR000719">
    <property type="entry name" value="Prot_kinase_dom"/>
</dbReference>
<keyword evidence="5" id="KW-0547">Nucleotide-binding</keyword>
<evidence type="ECO:0000256" key="8">
    <source>
        <dbReference type="ARBA" id="ARBA00047899"/>
    </source>
</evidence>
<dbReference type="AlphaFoldDB" id="A0A8S0SZN9"/>
<dbReference type="CDD" id="cd14066">
    <property type="entry name" value="STKc_IRAK"/>
    <property type="match status" value="1"/>
</dbReference>
<dbReference type="Proteomes" id="UP000594638">
    <property type="component" value="Unassembled WGS sequence"/>
</dbReference>
<dbReference type="EC" id="2.7.11.1" evidence="2"/>
<dbReference type="Gene3D" id="1.10.510.10">
    <property type="entry name" value="Transferase(Phosphotransferase) domain 1"/>
    <property type="match status" value="1"/>
</dbReference>
<keyword evidence="3" id="KW-0472">Membrane</keyword>
<evidence type="ECO:0000256" key="3">
    <source>
        <dbReference type="ARBA" id="ARBA00022475"/>
    </source>
</evidence>
<accession>A0A8S0SZN9</accession>
<evidence type="ECO:0000256" key="4">
    <source>
        <dbReference type="ARBA" id="ARBA00022679"/>
    </source>
</evidence>
<reference evidence="12 13" key="1">
    <citation type="submission" date="2019-12" db="EMBL/GenBank/DDBJ databases">
        <authorList>
            <person name="Alioto T."/>
            <person name="Alioto T."/>
            <person name="Gomez Garrido J."/>
        </authorList>
    </citation>
    <scope>NUCLEOTIDE SEQUENCE [LARGE SCALE GENOMIC DNA]</scope>
</reference>
<keyword evidence="13" id="KW-1185">Reference proteome</keyword>
<evidence type="ECO:0000256" key="5">
    <source>
        <dbReference type="ARBA" id="ARBA00022741"/>
    </source>
</evidence>
<dbReference type="InterPro" id="IPR050823">
    <property type="entry name" value="Plant_Ser_Thr_Prot_Kinase"/>
</dbReference>
<keyword evidence="12" id="KW-0675">Receptor</keyword>
<dbReference type="OrthoDB" id="4062651at2759"/>
<dbReference type="EMBL" id="CACTIH010005545">
    <property type="protein sequence ID" value="CAA2997205.1"/>
    <property type="molecule type" value="Genomic_DNA"/>
</dbReference>
<dbReference type="FunFam" id="3.30.200.20:FF:000228">
    <property type="entry name" value="Serine/threonine-protein kinase BIK1"/>
    <property type="match status" value="1"/>
</dbReference>
<evidence type="ECO:0000256" key="2">
    <source>
        <dbReference type="ARBA" id="ARBA00012513"/>
    </source>
</evidence>
<comment type="catalytic activity">
    <reaction evidence="9">
        <text>L-seryl-[protein] + ATP = O-phospho-L-seryl-[protein] + ADP + H(+)</text>
        <dbReference type="Rhea" id="RHEA:17989"/>
        <dbReference type="Rhea" id="RHEA-COMP:9863"/>
        <dbReference type="Rhea" id="RHEA-COMP:11604"/>
        <dbReference type="ChEBI" id="CHEBI:15378"/>
        <dbReference type="ChEBI" id="CHEBI:29999"/>
        <dbReference type="ChEBI" id="CHEBI:30616"/>
        <dbReference type="ChEBI" id="CHEBI:83421"/>
        <dbReference type="ChEBI" id="CHEBI:456216"/>
        <dbReference type="EC" id="2.7.11.1"/>
    </reaction>
</comment>
<keyword evidence="3" id="KW-1003">Cell membrane</keyword>
<comment type="subcellular location">
    <subcellularLocation>
        <location evidence="1">Cell membrane</location>
    </subcellularLocation>
</comment>
<dbReference type="GO" id="GO:0004674">
    <property type="term" value="F:protein serine/threonine kinase activity"/>
    <property type="evidence" value="ECO:0007669"/>
    <property type="project" value="UniProtKB-EC"/>
</dbReference>
<dbReference type="SUPFAM" id="SSF56112">
    <property type="entry name" value="Protein kinase-like (PK-like)"/>
    <property type="match status" value="1"/>
</dbReference>
<evidence type="ECO:0000256" key="9">
    <source>
        <dbReference type="ARBA" id="ARBA00048679"/>
    </source>
</evidence>
<keyword evidence="4" id="KW-0808">Transferase</keyword>
<dbReference type="FunFam" id="1.10.510.10:FF:000095">
    <property type="entry name" value="protein STRUBBELIG-RECEPTOR FAMILY 8"/>
    <property type="match status" value="1"/>
</dbReference>
<feature type="region of interest" description="Disordered" evidence="10">
    <location>
        <begin position="391"/>
        <end position="411"/>
    </location>
</feature>
<gene>
    <name evidence="12" type="ORF">OLEA9_A038748</name>
</gene>
<protein>
    <recommendedName>
        <fullName evidence="2">non-specific serine/threonine protein kinase</fullName>
        <ecNumber evidence="2">2.7.11.1</ecNumber>
    </recommendedName>
</protein>
<dbReference type="InterPro" id="IPR001245">
    <property type="entry name" value="Ser-Thr/Tyr_kinase_cat_dom"/>
</dbReference>
<evidence type="ECO:0000256" key="6">
    <source>
        <dbReference type="ARBA" id="ARBA00022777"/>
    </source>
</evidence>
<keyword evidence="7" id="KW-0067">ATP-binding</keyword>
<dbReference type="GO" id="GO:0005524">
    <property type="term" value="F:ATP binding"/>
    <property type="evidence" value="ECO:0007669"/>
    <property type="project" value="UniProtKB-KW"/>
</dbReference>
<feature type="region of interest" description="Disordered" evidence="10">
    <location>
        <begin position="34"/>
        <end position="63"/>
    </location>
</feature>
<dbReference type="Pfam" id="PF07714">
    <property type="entry name" value="PK_Tyr_Ser-Thr"/>
    <property type="match status" value="1"/>
</dbReference>
<organism evidence="12 13">
    <name type="scientific">Olea europaea subsp. europaea</name>
    <dbReference type="NCBI Taxonomy" id="158383"/>
    <lineage>
        <taxon>Eukaryota</taxon>
        <taxon>Viridiplantae</taxon>
        <taxon>Streptophyta</taxon>
        <taxon>Embryophyta</taxon>
        <taxon>Tracheophyta</taxon>
        <taxon>Spermatophyta</taxon>
        <taxon>Magnoliopsida</taxon>
        <taxon>eudicotyledons</taxon>
        <taxon>Gunneridae</taxon>
        <taxon>Pentapetalae</taxon>
        <taxon>asterids</taxon>
        <taxon>lamiids</taxon>
        <taxon>Lamiales</taxon>
        <taxon>Oleaceae</taxon>
        <taxon>Oleeae</taxon>
        <taxon>Olea</taxon>
    </lineage>
</organism>
<dbReference type="PANTHER" id="PTHR45621">
    <property type="entry name" value="OS01G0588500 PROTEIN-RELATED"/>
    <property type="match status" value="1"/>
</dbReference>
<comment type="catalytic activity">
    <reaction evidence="8">
        <text>L-threonyl-[protein] + ATP = O-phospho-L-threonyl-[protein] + ADP + H(+)</text>
        <dbReference type="Rhea" id="RHEA:46608"/>
        <dbReference type="Rhea" id="RHEA-COMP:11060"/>
        <dbReference type="Rhea" id="RHEA-COMP:11605"/>
        <dbReference type="ChEBI" id="CHEBI:15378"/>
        <dbReference type="ChEBI" id="CHEBI:30013"/>
        <dbReference type="ChEBI" id="CHEBI:30616"/>
        <dbReference type="ChEBI" id="CHEBI:61977"/>
        <dbReference type="ChEBI" id="CHEBI:456216"/>
        <dbReference type="EC" id="2.7.11.1"/>
    </reaction>
</comment>
<dbReference type="InterPro" id="IPR011009">
    <property type="entry name" value="Kinase-like_dom_sf"/>
</dbReference>
<proteinExistence type="predicted"/>
<feature type="compositionally biased region" description="Low complexity" evidence="10">
    <location>
        <begin position="42"/>
        <end position="54"/>
    </location>
</feature>
<evidence type="ECO:0000313" key="12">
    <source>
        <dbReference type="EMBL" id="CAA2997205.1"/>
    </source>
</evidence>
<evidence type="ECO:0000256" key="7">
    <source>
        <dbReference type="ARBA" id="ARBA00022840"/>
    </source>
</evidence>
<dbReference type="Gramene" id="OE9A038748T1">
    <property type="protein sequence ID" value="OE9A038748C1"/>
    <property type="gene ID" value="OE9A038748"/>
</dbReference>
<sequence length="445" mass="50845">MFIIFVGFSHSQSKDWRFWEDMRCFPFCNGTKNEDQKTSKYTPIPTSTSSASTDPDTKKSGSDYNYQNISDISTESSVRFSFKSLSLRPSKLRVFTFAELNTATKNFSRSLMIGEGGFGPVYRGVLRETERIDIAVKQLSRRGLQGHKEWVTEVNVLGIVEHPNLVKLIGYCAEDDDRGMQRLLIYEYMSKRSVQDQLSSRFQASLPWITRLKIAQDAARGLAYLHEGMEFQIIVRDFKSSNILLDDQWSAKLSDFGLARLGPSDGISYVSTAVVGTVGYAAPEYIKTGHLTVKSDVWSYGVFLYELISGRRPLDRNRPRNEQKLLDWVRPHLADGKRFEQILDPRLDGKHSLKSAQKLAAIANRCLVRRPKKRPRMSEVLEMVNQIVEENDNGSPEAAVENSPQKENEKSMAQNLLKRRFVDHVTGENKWLTWRSWRPKVVGTN</sequence>
<evidence type="ECO:0000256" key="10">
    <source>
        <dbReference type="SAM" id="MobiDB-lite"/>
    </source>
</evidence>
<feature type="domain" description="Protein kinase" evidence="11">
    <location>
        <begin position="107"/>
        <end position="388"/>
    </location>
</feature>
<evidence type="ECO:0000313" key="13">
    <source>
        <dbReference type="Proteomes" id="UP000594638"/>
    </source>
</evidence>
<comment type="caution">
    <text evidence="12">The sequence shown here is derived from an EMBL/GenBank/DDBJ whole genome shotgun (WGS) entry which is preliminary data.</text>
</comment>
<name>A0A8S0SZN9_OLEEU</name>